<dbReference type="GO" id="GO:0007165">
    <property type="term" value="P:signal transduction"/>
    <property type="evidence" value="ECO:0007669"/>
    <property type="project" value="InterPro"/>
</dbReference>
<evidence type="ECO:0000313" key="4">
    <source>
        <dbReference type="Proteomes" id="UP000789342"/>
    </source>
</evidence>
<dbReference type="EMBL" id="CAJVPV010023762">
    <property type="protein sequence ID" value="CAG8724623.1"/>
    <property type="molecule type" value="Genomic_DNA"/>
</dbReference>
<dbReference type="InterPro" id="IPR000198">
    <property type="entry name" value="RhoGAP_dom"/>
</dbReference>
<dbReference type="SUPFAM" id="SSF103657">
    <property type="entry name" value="BAR/IMD domain-like"/>
    <property type="match status" value="1"/>
</dbReference>
<feature type="non-terminal residue" evidence="3">
    <location>
        <position position="380"/>
    </location>
</feature>
<dbReference type="PANTHER" id="PTHR23176:SF134">
    <property type="entry name" value="RHO-TYPE GTPASE-ACTIVATING PROTEIN"/>
    <property type="match status" value="1"/>
</dbReference>
<protein>
    <submittedName>
        <fullName evidence="3">10793_t:CDS:1</fullName>
    </submittedName>
</protein>
<feature type="non-terminal residue" evidence="3">
    <location>
        <position position="1"/>
    </location>
</feature>
<sequence>AKLKYETHSEDWERAILQKNNVDTIPNTKSRTLTKVIFSKQPKTPTQLIKLEEDARNKAVIADDSYKYNLSIVNKTRHEYYDIQLPRIVTALKEISDECDVGIQYHLARYAYLYENTMVSDALVISPVNPEDGPSLRKYVEQINNEDDYTTFMQSYTSKAKKNKNFDIQYDPYLMSEQAVNIMRPKNTFGVDLAEQMQRDAVEVPLILLKCAETIEQIGGLEGQGLYRVSGIQSHIQKLRNLFDKNPEAVNLLAEGDLIADVNNITSVLKLWFRELPDPLFTRAMYHEFINAAKIPDDRKRVLELHDRVNHLPDPNYSTLKYLMGHLHKVVSHQDVNKMTVQNLGIVFGPTLMGSSLSSQGLNMQQLGLNNMDNAGLNDM</sequence>
<dbReference type="SUPFAM" id="SSF48350">
    <property type="entry name" value="GTPase activation domain, GAP"/>
    <property type="match status" value="1"/>
</dbReference>
<dbReference type="OrthoDB" id="79452at2759"/>
<feature type="domain" description="Rho-GAP" evidence="2">
    <location>
        <begin position="191"/>
        <end position="380"/>
    </location>
</feature>
<dbReference type="PROSITE" id="PS50238">
    <property type="entry name" value="RHOGAP"/>
    <property type="match status" value="1"/>
</dbReference>
<evidence type="ECO:0000259" key="2">
    <source>
        <dbReference type="PROSITE" id="PS50238"/>
    </source>
</evidence>
<gene>
    <name evidence="3" type="ORF">AMORRO_LOCUS13565</name>
</gene>
<organism evidence="3 4">
    <name type="scientific">Acaulospora morrowiae</name>
    <dbReference type="NCBI Taxonomy" id="94023"/>
    <lineage>
        <taxon>Eukaryota</taxon>
        <taxon>Fungi</taxon>
        <taxon>Fungi incertae sedis</taxon>
        <taxon>Mucoromycota</taxon>
        <taxon>Glomeromycotina</taxon>
        <taxon>Glomeromycetes</taxon>
        <taxon>Diversisporales</taxon>
        <taxon>Acaulosporaceae</taxon>
        <taxon>Acaulospora</taxon>
    </lineage>
</organism>
<dbReference type="Pfam" id="PF00620">
    <property type="entry name" value="RhoGAP"/>
    <property type="match status" value="1"/>
</dbReference>
<dbReference type="InterPro" id="IPR008936">
    <property type="entry name" value="Rho_GTPase_activation_prot"/>
</dbReference>
<proteinExistence type="predicted"/>
<dbReference type="GO" id="GO:0005737">
    <property type="term" value="C:cytoplasm"/>
    <property type="evidence" value="ECO:0007669"/>
    <property type="project" value="TreeGrafter"/>
</dbReference>
<reference evidence="3" key="1">
    <citation type="submission" date="2021-06" db="EMBL/GenBank/DDBJ databases">
        <authorList>
            <person name="Kallberg Y."/>
            <person name="Tangrot J."/>
            <person name="Rosling A."/>
        </authorList>
    </citation>
    <scope>NUCLEOTIDE SEQUENCE</scope>
    <source>
        <strain evidence="3">CL551</strain>
    </source>
</reference>
<dbReference type="AlphaFoldDB" id="A0A9N9NE05"/>
<dbReference type="InterPro" id="IPR050729">
    <property type="entry name" value="Rho-GAP"/>
</dbReference>
<dbReference type="GO" id="GO:0005096">
    <property type="term" value="F:GTPase activator activity"/>
    <property type="evidence" value="ECO:0007669"/>
    <property type="project" value="UniProtKB-KW"/>
</dbReference>
<dbReference type="Gene3D" id="1.10.555.10">
    <property type="entry name" value="Rho GTPase activation protein"/>
    <property type="match status" value="1"/>
</dbReference>
<keyword evidence="1" id="KW-0343">GTPase activation</keyword>
<dbReference type="InterPro" id="IPR027267">
    <property type="entry name" value="AH/BAR_dom_sf"/>
</dbReference>
<dbReference type="Proteomes" id="UP000789342">
    <property type="component" value="Unassembled WGS sequence"/>
</dbReference>
<keyword evidence="4" id="KW-1185">Reference proteome</keyword>
<name>A0A9N9NE05_9GLOM</name>
<accession>A0A9N9NE05</accession>
<evidence type="ECO:0000313" key="3">
    <source>
        <dbReference type="EMBL" id="CAG8724623.1"/>
    </source>
</evidence>
<evidence type="ECO:0000256" key="1">
    <source>
        <dbReference type="ARBA" id="ARBA00022468"/>
    </source>
</evidence>
<comment type="caution">
    <text evidence="3">The sequence shown here is derived from an EMBL/GenBank/DDBJ whole genome shotgun (WGS) entry which is preliminary data.</text>
</comment>
<dbReference type="Gene3D" id="1.20.1270.60">
    <property type="entry name" value="Arfaptin homology (AH) domain/BAR domain"/>
    <property type="match status" value="1"/>
</dbReference>
<dbReference type="SMART" id="SM00324">
    <property type="entry name" value="RhoGAP"/>
    <property type="match status" value="1"/>
</dbReference>
<dbReference type="PANTHER" id="PTHR23176">
    <property type="entry name" value="RHO/RAC/CDC GTPASE-ACTIVATING PROTEIN"/>
    <property type="match status" value="1"/>
</dbReference>